<evidence type="ECO:0000256" key="8">
    <source>
        <dbReference type="ARBA" id="ARBA00023136"/>
    </source>
</evidence>
<evidence type="ECO:0000256" key="2">
    <source>
        <dbReference type="ARBA" id="ARBA00005687"/>
    </source>
</evidence>
<organism evidence="12 13">
    <name type="scientific">Protomyces lactucae-debilis</name>
    <dbReference type="NCBI Taxonomy" id="2754530"/>
    <lineage>
        <taxon>Eukaryota</taxon>
        <taxon>Fungi</taxon>
        <taxon>Dikarya</taxon>
        <taxon>Ascomycota</taxon>
        <taxon>Taphrinomycotina</taxon>
        <taxon>Taphrinomycetes</taxon>
        <taxon>Taphrinales</taxon>
        <taxon>Protomycetaceae</taxon>
        <taxon>Protomyces</taxon>
    </lineage>
</organism>
<dbReference type="OrthoDB" id="17678at2759"/>
<dbReference type="GO" id="GO:0007005">
    <property type="term" value="P:mitochondrion organization"/>
    <property type="evidence" value="ECO:0007669"/>
    <property type="project" value="InterPro"/>
</dbReference>
<evidence type="ECO:0000313" key="13">
    <source>
        <dbReference type="Proteomes" id="UP000193685"/>
    </source>
</evidence>
<comment type="function">
    <text evidence="9">Involved in the organization of the mitochondrial membranes and the global structure of the mitochondria. Also required for mitochondrial distribution and mobility as well as for the maintenance of mitochondrial DNA nucleoids structures.</text>
</comment>
<comment type="caution">
    <text evidence="12">The sequence shown here is derived from an EMBL/GenBank/DDBJ whole genome shotgun (WGS) entry which is preliminary data.</text>
</comment>
<keyword evidence="7" id="KW-0496">Mitochondrion</keyword>
<evidence type="ECO:0000313" key="12">
    <source>
        <dbReference type="EMBL" id="ORY87565.1"/>
    </source>
</evidence>
<dbReference type="AlphaFoldDB" id="A0A1Y2FY19"/>
<dbReference type="RefSeq" id="XP_040728060.1">
    <property type="nucleotide sequence ID" value="XM_040868373.1"/>
</dbReference>
<keyword evidence="3 11" id="KW-0812">Transmembrane</keyword>
<evidence type="ECO:0000256" key="3">
    <source>
        <dbReference type="ARBA" id="ARBA00022692"/>
    </source>
</evidence>
<dbReference type="GO" id="GO:0005743">
    <property type="term" value="C:mitochondrial inner membrane"/>
    <property type="evidence" value="ECO:0007669"/>
    <property type="project" value="UniProtKB-SubCell"/>
</dbReference>
<keyword evidence="13" id="KW-1185">Reference proteome</keyword>
<comment type="subcellular location">
    <subcellularLocation>
        <location evidence="1">Mitochondrion inner membrane</location>
    </subcellularLocation>
</comment>
<dbReference type="GO" id="GO:0000001">
    <property type="term" value="P:mitochondrion inheritance"/>
    <property type="evidence" value="ECO:0007669"/>
    <property type="project" value="InterPro"/>
</dbReference>
<reference evidence="12 13" key="1">
    <citation type="submission" date="2016-07" db="EMBL/GenBank/DDBJ databases">
        <title>Pervasive Adenine N6-methylation of Active Genes in Fungi.</title>
        <authorList>
            <consortium name="DOE Joint Genome Institute"/>
            <person name="Mondo S.J."/>
            <person name="Dannebaum R.O."/>
            <person name="Kuo R.C."/>
            <person name="Labutti K."/>
            <person name="Haridas S."/>
            <person name="Kuo A."/>
            <person name="Salamov A."/>
            <person name="Ahrendt S.R."/>
            <person name="Lipzen A."/>
            <person name="Sullivan W."/>
            <person name="Andreopoulos W.B."/>
            <person name="Clum A."/>
            <person name="Lindquist E."/>
            <person name="Daum C."/>
            <person name="Ramamoorthy G.K."/>
            <person name="Gryganskyi A."/>
            <person name="Culley D."/>
            <person name="Magnuson J.K."/>
            <person name="James T.Y."/>
            <person name="O'Malley M.A."/>
            <person name="Stajich J.E."/>
            <person name="Spatafora J.W."/>
            <person name="Visel A."/>
            <person name="Grigoriev I.V."/>
        </authorList>
    </citation>
    <scope>NUCLEOTIDE SEQUENCE [LARGE SCALE GENOMIC DNA]</scope>
    <source>
        <strain evidence="12 13">12-1054</strain>
    </source>
</reference>
<comment type="similarity">
    <text evidence="2">Belongs to the MDM31/MDM32 family.</text>
</comment>
<name>A0A1Y2FY19_PROLT</name>
<evidence type="ECO:0000256" key="6">
    <source>
        <dbReference type="ARBA" id="ARBA00022989"/>
    </source>
</evidence>
<sequence length="640" mass="71547">MASWSSRATSSASAAAMITGHRLALTTRLLHRAYRAPVMTPRANVLAYRDLSSNAMARRQPWTRVDDVHRAFSTTRNRCSKASRENHRDARDPATAKKDEEPTSYLPSLPTLPTLPRSVPTKQELLATATGFFGRLRVRSKWFLTRSNRPFRADDYSAFFSWIVFGHLIWIIVGTTTFVSLALAAINTISAQEFLAKKVGSYLTKSLGITVVFENAIVPEWKNGCIRFSNVFVSRRPASMALPAGVRQGSLAEATAQAAAKLTPLPLRDATQEGAEDANYTQFDVTIEAVDVTLSFVKWWNGRGLLKDIELKGVRGVVDRTHVHWDQSKPLDPLDYRHKPQYGDFELDSFKLEDLLVTVHQPAGFRPFTASIFSCDLPRLRKRYLFYDFLCANHVSGSYDNSLITLHPKQSFFLPHSDQREARFRMDGIRIDHINEGAEGPLGWITEGTCDIIADLVIPQQIEEPNIAQVISNIAESVTASDDVPTVAAATARSRKGEGASFQSFLSASGENWLQQNIEIDVHFRLNDAKAQVPLFQHDLSSVNAALVRPIVAYINSRKTFIPVHAHISLPCNNFEGSWTWWDCGLQSGVSQALYDGFVESLYERKRQKRRIQAVGFWSLQMVAQLVVVAMRNVVPAAAP</sequence>
<dbReference type="STRING" id="56484.A0A1Y2FY19"/>
<feature type="region of interest" description="Disordered" evidence="10">
    <location>
        <begin position="76"/>
        <end position="116"/>
    </location>
</feature>
<evidence type="ECO:0000256" key="4">
    <source>
        <dbReference type="ARBA" id="ARBA00022792"/>
    </source>
</evidence>
<keyword evidence="4" id="KW-0999">Mitochondrion inner membrane</keyword>
<keyword evidence="6 11" id="KW-1133">Transmembrane helix</keyword>
<evidence type="ECO:0000256" key="1">
    <source>
        <dbReference type="ARBA" id="ARBA00004273"/>
    </source>
</evidence>
<dbReference type="PANTHER" id="PTHR31068">
    <property type="entry name" value="MITOCHONDRIAL DISTRIBUTION AND MORPHOLOGY PROTEIN 31"/>
    <property type="match status" value="1"/>
</dbReference>
<dbReference type="EMBL" id="MCFI01000001">
    <property type="protein sequence ID" value="ORY87565.1"/>
    <property type="molecule type" value="Genomic_DNA"/>
</dbReference>
<evidence type="ECO:0000256" key="9">
    <source>
        <dbReference type="ARBA" id="ARBA00025191"/>
    </source>
</evidence>
<dbReference type="InterPro" id="IPR012571">
    <property type="entry name" value="Mdm31/Mdm32"/>
</dbReference>
<dbReference type="OMA" id="DFLCAEN"/>
<dbReference type="PANTHER" id="PTHR31068:SF0">
    <property type="entry name" value="MITOCHONDRIAL DISTRIBUTION AND MORPHOLOGY PROTEIN 31"/>
    <property type="match status" value="1"/>
</dbReference>
<gene>
    <name evidence="12" type="ORF">BCR37DRAFT_375421</name>
</gene>
<evidence type="ECO:0000256" key="10">
    <source>
        <dbReference type="SAM" id="MobiDB-lite"/>
    </source>
</evidence>
<dbReference type="GeneID" id="63784972"/>
<accession>A0A1Y2FY19</accession>
<dbReference type="Proteomes" id="UP000193685">
    <property type="component" value="Unassembled WGS sequence"/>
</dbReference>
<proteinExistence type="inferred from homology"/>
<evidence type="ECO:0000256" key="7">
    <source>
        <dbReference type="ARBA" id="ARBA00023128"/>
    </source>
</evidence>
<dbReference type="Pfam" id="PF08118">
    <property type="entry name" value="MDM31_MDM32"/>
    <property type="match status" value="1"/>
</dbReference>
<feature type="compositionally biased region" description="Low complexity" evidence="10">
    <location>
        <begin position="103"/>
        <end position="116"/>
    </location>
</feature>
<evidence type="ECO:0000256" key="11">
    <source>
        <dbReference type="SAM" id="Phobius"/>
    </source>
</evidence>
<feature type="transmembrane region" description="Helical" evidence="11">
    <location>
        <begin position="159"/>
        <end position="186"/>
    </location>
</feature>
<evidence type="ECO:0000256" key="5">
    <source>
        <dbReference type="ARBA" id="ARBA00022946"/>
    </source>
</evidence>
<keyword evidence="5" id="KW-0809">Transit peptide</keyword>
<protein>
    <submittedName>
        <fullName evidence="12">Mitochondrial distribution and morphology proteins-domain-containing protein</fullName>
    </submittedName>
</protein>
<feature type="compositionally biased region" description="Basic and acidic residues" evidence="10">
    <location>
        <begin position="82"/>
        <end position="101"/>
    </location>
</feature>
<keyword evidence="8 11" id="KW-0472">Membrane</keyword>